<reference evidence="2 3" key="1">
    <citation type="submission" date="2022-04" db="EMBL/GenBank/DDBJ databases">
        <authorList>
            <person name="Ye Y.-Q."/>
            <person name="Du Z.-J."/>
        </authorList>
    </citation>
    <scope>NUCLEOTIDE SEQUENCE [LARGE SCALE GENOMIC DNA]</scope>
    <source>
        <strain evidence="2 3">A6E488</strain>
    </source>
</reference>
<dbReference type="EMBL" id="JALIDZ010000002">
    <property type="protein sequence ID" value="MCT8971230.1"/>
    <property type="molecule type" value="Genomic_DNA"/>
</dbReference>
<protein>
    <recommendedName>
        <fullName evidence="4">Lipoprotein</fullName>
    </recommendedName>
</protein>
<feature type="compositionally biased region" description="Basic and acidic residues" evidence="1">
    <location>
        <begin position="120"/>
        <end position="131"/>
    </location>
</feature>
<feature type="compositionally biased region" description="Pro residues" evidence="1">
    <location>
        <begin position="138"/>
        <end position="147"/>
    </location>
</feature>
<evidence type="ECO:0000313" key="3">
    <source>
        <dbReference type="Proteomes" id="UP001320898"/>
    </source>
</evidence>
<evidence type="ECO:0000313" key="2">
    <source>
        <dbReference type="EMBL" id="MCT8971230.1"/>
    </source>
</evidence>
<organism evidence="2 3">
    <name type="scientific">Microbaculum marinisediminis</name>
    <dbReference type="NCBI Taxonomy" id="2931392"/>
    <lineage>
        <taxon>Bacteria</taxon>
        <taxon>Pseudomonadati</taxon>
        <taxon>Pseudomonadota</taxon>
        <taxon>Alphaproteobacteria</taxon>
        <taxon>Hyphomicrobiales</taxon>
        <taxon>Tepidamorphaceae</taxon>
        <taxon>Microbaculum</taxon>
    </lineage>
</organism>
<proteinExistence type="predicted"/>
<dbReference type="Proteomes" id="UP001320898">
    <property type="component" value="Unassembled WGS sequence"/>
</dbReference>
<gene>
    <name evidence="2" type="ORF">MUB46_05085</name>
</gene>
<accession>A0AAW5QW36</accession>
<comment type="caution">
    <text evidence="2">The sequence shown here is derived from an EMBL/GenBank/DDBJ whole genome shotgun (WGS) entry which is preliminary data.</text>
</comment>
<evidence type="ECO:0008006" key="4">
    <source>
        <dbReference type="Google" id="ProtNLM"/>
    </source>
</evidence>
<dbReference type="AlphaFoldDB" id="A0AAW5QW36"/>
<keyword evidence="3" id="KW-1185">Reference proteome</keyword>
<sequence>MAGLGACAQIAFHEDYRPDALAFYDPVPYMFVGLNADCVWSATLITMPGKRRSLSLQPGIGSSEFGVSLNNGMISSVSQKSDTKLPETISAVSGLATAIGTYGAAGPTKPKCQPSGHLYPIEDGRPNRDKGIVFPGTLVPPPAPAPAPGGDKPKS</sequence>
<feature type="region of interest" description="Disordered" evidence="1">
    <location>
        <begin position="106"/>
        <end position="155"/>
    </location>
</feature>
<evidence type="ECO:0000256" key="1">
    <source>
        <dbReference type="SAM" id="MobiDB-lite"/>
    </source>
</evidence>
<name>A0AAW5QW36_9HYPH</name>
<dbReference type="RefSeq" id="WP_261614798.1">
    <property type="nucleotide sequence ID" value="NZ_JALIDZ010000002.1"/>
</dbReference>